<dbReference type="Gene3D" id="3.90.640.10">
    <property type="entry name" value="Actin, Chain A, domain 4"/>
    <property type="match status" value="1"/>
</dbReference>
<keyword evidence="10" id="KW-0508">mRNA splicing</keyword>
<dbReference type="InterPro" id="IPR043129">
    <property type="entry name" value="ATPase_NBD"/>
</dbReference>
<dbReference type="InterPro" id="IPR004000">
    <property type="entry name" value="Actin"/>
</dbReference>
<dbReference type="GO" id="GO:0005737">
    <property type="term" value="C:cytoplasm"/>
    <property type="evidence" value="ECO:0007669"/>
    <property type="project" value="UniProtKB-SubCell"/>
</dbReference>
<keyword evidence="17" id="KW-1185">Reference proteome</keyword>
<dbReference type="FunFam" id="3.30.70.330:FF:000505">
    <property type="entry name" value="Splicing factor 3B subunit 4"/>
    <property type="match status" value="1"/>
</dbReference>
<dbReference type="GO" id="GO:0003723">
    <property type="term" value="F:RNA binding"/>
    <property type="evidence" value="ECO:0007669"/>
    <property type="project" value="UniProtKB-UniRule"/>
</dbReference>
<evidence type="ECO:0000256" key="5">
    <source>
        <dbReference type="ARBA" id="ARBA00022490"/>
    </source>
</evidence>
<keyword evidence="11" id="KW-0539">Nucleus</keyword>
<evidence type="ECO:0000256" key="2">
    <source>
        <dbReference type="ARBA" id="ARBA00004496"/>
    </source>
</evidence>
<feature type="compositionally biased region" description="Pro residues" evidence="14">
    <location>
        <begin position="830"/>
        <end position="859"/>
    </location>
</feature>
<dbReference type="PANTHER" id="PTHR48030:SF3">
    <property type="entry name" value="SPLICING FACTOR 3B SUBUNIT 4"/>
    <property type="match status" value="1"/>
</dbReference>
<dbReference type="InterPro" id="IPR052084">
    <property type="entry name" value="SF3B4_spliceosome_assoc"/>
</dbReference>
<dbReference type="PROSITE" id="PS50102">
    <property type="entry name" value="RRM"/>
    <property type="match status" value="2"/>
</dbReference>
<feature type="region of interest" description="Disordered" evidence="14">
    <location>
        <begin position="687"/>
        <end position="859"/>
    </location>
</feature>
<accession>A0A368G2L4</accession>
<dbReference type="CDD" id="cd12334">
    <property type="entry name" value="RRM1_SF3B4"/>
    <property type="match status" value="1"/>
</dbReference>
<dbReference type="InterPro" id="IPR035979">
    <property type="entry name" value="RBD_domain_sf"/>
</dbReference>
<dbReference type="Gene3D" id="3.30.70.330">
    <property type="match status" value="2"/>
</dbReference>
<dbReference type="CDD" id="cd12335">
    <property type="entry name" value="RRM2_SF3B4"/>
    <property type="match status" value="1"/>
</dbReference>
<feature type="domain" description="RRM" evidence="15">
    <location>
        <begin position="536"/>
        <end position="615"/>
    </location>
</feature>
<name>A0A368G2L4_ANCCA</name>
<keyword evidence="5" id="KW-0963">Cytoplasm</keyword>
<sequence length="859" mass="94275">MVQRETIILDNGGYTLKIGTSRDIEPRIIPNCIAKAKADRKREFIADEQSECVDKTGLFYVLPFERGYLVNPDVEEQIWEHVFESYPTKDSRIVLSDPNYLIPAIEDVSVEVLFEQHDFHSVFKASAAGFIALEGSCRNIRCALIVDCGFSSVTVAPFLDGKAIQQGLVRIDVGGKVLTNQLKEWISYRELNVLEETYIMNQCKEDACFVSLDFDRDMKIAKYRDARNTIRREYVLPDFCRLSRGYLREPLKGSKSLQPEDAPQAITINRERFALPELLFHPSDIGLNQMGVVEAVVESLSRCPINLRAALVQNISLVGGCTLFPGFRERFITDLRSYMDVDWCVNLADVSNPITHAWSCATAAFTGDMAIEDQLFVSREEWNEHGEEILHKKFLNFLDFDSEEAEEAYSHFHLLVHLYIFLLAYRVCWRSLFISIMSAGPIVERNQDATIYVGGLDEKVTENVLWELMVQAGPVTSVNMPKDRVTANHQGFGFVEFMGEEDADYAIKILNMIKLYGKPIKVNKASAHEKNMDVGANIFVGNLDPEVDEKLLYDTFSAFGVILQVPKIMRDPETGNSKGFAFINFASFEASDMAMEAMNGQFLCNRAISVSYAFKKDAKGERHGTAAERMLAAQNPLFPKDRPNQMFSDAPGRLPFPPPIPGMPPVIPGMPGMPPMPPPIAMGMGFPHALPPPPPTATPMPPPPPPPVPPTPGMTPRPPPPPMSSGGAQWSMPPPPPTQTPTMPTPPPPPPSRGTSYVPPPPPGGMPPGPPAPPVPPGPPGPPPPGAPPPGMMPPPPRQVLSINEVGFPPGMPPPPPRFNSAAPPGSGQFPPPPPPSRPPVPPPPGQAPPPIPPPPPSS</sequence>
<evidence type="ECO:0000256" key="10">
    <source>
        <dbReference type="ARBA" id="ARBA00023187"/>
    </source>
</evidence>
<dbReference type="SMART" id="SM00268">
    <property type="entry name" value="ACTIN"/>
    <property type="match status" value="1"/>
</dbReference>
<dbReference type="InterPro" id="IPR034158">
    <property type="entry name" value="SF3B4_RRM1"/>
</dbReference>
<dbReference type="InterPro" id="IPR000504">
    <property type="entry name" value="RRM_dom"/>
</dbReference>
<dbReference type="PRINTS" id="PR01217">
    <property type="entry name" value="PRICHEXTENSN"/>
</dbReference>
<keyword evidence="7" id="KW-0747">Spliceosome</keyword>
<feature type="domain" description="RRM" evidence="15">
    <location>
        <begin position="449"/>
        <end position="527"/>
    </location>
</feature>
<dbReference type="GO" id="GO:0008380">
    <property type="term" value="P:RNA splicing"/>
    <property type="evidence" value="ECO:0007669"/>
    <property type="project" value="UniProtKB-KW"/>
</dbReference>
<dbReference type="Pfam" id="PF00076">
    <property type="entry name" value="RRM_1"/>
    <property type="match status" value="2"/>
</dbReference>
<evidence type="ECO:0000256" key="9">
    <source>
        <dbReference type="ARBA" id="ARBA00022884"/>
    </source>
</evidence>
<dbReference type="PANTHER" id="PTHR48030">
    <property type="entry name" value="SPLICING FACTOR 3B SUBUNIT 4"/>
    <property type="match status" value="1"/>
</dbReference>
<evidence type="ECO:0000256" key="4">
    <source>
        <dbReference type="ARBA" id="ARBA00008363"/>
    </source>
</evidence>
<comment type="similarity">
    <text evidence="3">Belongs to the actin family. ARP6 subfamily.</text>
</comment>
<comment type="similarity">
    <text evidence="4">Belongs to the SF3B4 family.</text>
</comment>
<dbReference type="OrthoDB" id="6220758at2759"/>
<keyword evidence="8" id="KW-0677">Repeat</keyword>
<gene>
    <name evidence="16" type="ORF">ANCCAN_16906</name>
</gene>
<dbReference type="GO" id="GO:0006397">
    <property type="term" value="P:mRNA processing"/>
    <property type="evidence" value="ECO:0007669"/>
    <property type="project" value="UniProtKB-KW"/>
</dbReference>
<comment type="caution">
    <text evidence="16">The sequence shown here is derived from an EMBL/GenBank/DDBJ whole genome shotgun (WGS) entry which is preliminary data.</text>
</comment>
<evidence type="ECO:0000259" key="15">
    <source>
        <dbReference type="PROSITE" id="PS50102"/>
    </source>
</evidence>
<evidence type="ECO:0000313" key="16">
    <source>
        <dbReference type="EMBL" id="RCN37205.1"/>
    </source>
</evidence>
<dbReference type="Gene3D" id="3.30.420.40">
    <property type="match status" value="2"/>
</dbReference>
<evidence type="ECO:0000256" key="12">
    <source>
        <dbReference type="ARBA" id="ARBA00070533"/>
    </source>
</evidence>
<evidence type="ECO:0000256" key="14">
    <source>
        <dbReference type="SAM" id="MobiDB-lite"/>
    </source>
</evidence>
<evidence type="ECO:0000256" key="13">
    <source>
        <dbReference type="PROSITE-ProRule" id="PRU00176"/>
    </source>
</evidence>
<proteinExistence type="inferred from homology"/>
<dbReference type="GO" id="GO:0048026">
    <property type="term" value="P:positive regulation of mRNA splicing, via spliceosome"/>
    <property type="evidence" value="ECO:0007669"/>
    <property type="project" value="TreeGrafter"/>
</dbReference>
<evidence type="ECO:0000256" key="3">
    <source>
        <dbReference type="ARBA" id="ARBA00005665"/>
    </source>
</evidence>
<dbReference type="FunFam" id="3.30.70.330:FF:000059">
    <property type="entry name" value="splicing factor 3B subunit 4"/>
    <property type="match status" value="1"/>
</dbReference>
<evidence type="ECO:0000256" key="1">
    <source>
        <dbReference type="ARBA" id="ARBA00004123"/>
    </source>
</evidence>
<dbReference type="FunFam" id="3.90.640.10:FF:000014">
    <property type="entry name" value="Putative actin-related protein 6"/>
    <property type="match status" value="1"/>
</dbReference>
<evidence type="ECO:0000256" key="11">
    <source>
        <dbReference type="ARBA" id="ARBA00023242"/>
    </source>
</evidence>
<feature type="compositionally biased region" description="Pro residues" evidence="14">
    <location>
        <begin position="732"/>
        <end position="798"/>
    </location>
</feature>
<dbReference type="SMART" id="SM00360">
    <property type="entry name" value="RRM"/>
    <property type="match status" value="2"/>
</dbReference>
<protein>
    <recommendedName>
        <fullName evidence="12">Splicing factor 3B subunit 4</fullName>
    </recommendedName>
</protein>
<dbReference type="GO" id="GO:0005730">
    <property type="term" value="C:nucleolus"/>
    <property type="evidence" value="ECO:0007669"/>
    <property type="project" value="TreeGrafter"/>
</dbReference>
<evidence type="ECO:0000256" key="7">
    <source>
        <dbReference type="ARBA" id="ARBA00022728"/>
    </source>
</evidence>
<dbReference type="Gene3D" id="2.30.36.70">
    <property type="entry name" value="Actin, Chain A, domain 2"/>
    <property type="match status" value="1"/>
</dbReference>
<evidence type="ECO:0000313" key="17">
    <source>
        <dbReference type="Proteomes" id="UP000252519"/>
    </source>
</evidence>
<evidence type="ECO:0000256" key="8">
    <source>
        <dbReference type="ARBA" id="ARBA00022737"/>
    </source>
</evidence>
<dbReference type="Pfam" id="PF00022">
    <property type="entry name" value="Actin"/>
    <property type="match status" value="1"/>
</dbReference>
<evidence type="ECO:0000256" key="6">
    <source>
        <dbReference type="ARBA" id="ARBA00022664"/>
    </source>
</evidence>
<dbReference type="SUPFAM" id="SSF54928">
    <property type="entry name" value="RNA-binding domain, RBD"/>
    <property type="match status" value="1"/>
</dbReference>
<dbReference type="InterPro" id="IPR012677">
    <property type="entry name" value="Nucleotide-bd_a/b_plait_sf"/>
</dbReference>
<dbReference type="EMBL" id="JOJR01000488">
    <property type="protein sequence ID" value="RCN37205.1"/>
    <property type="molecule type" value="Genomic_DNA"/>
</dbReference>
<comment type="subcellular location">
    <subcellularLocation>
        <location evidence="2">Cytoplasm</location>
    </subcellularLocation>
    <subcellularLocation>
        <location evidence="1">Nucleus</location>
    </subcellularLocation>
</comment>
<dbReference type="STRING" id="29170.A0A368G2L4"/>
<dbReference type="CDD" id="cd10210">
    <property type="entry name" value="ASKHA_NBD_Arp6"/>
    <property type="match status" value="1"/>
</dbReference>
<dbReference type="InterPro" id="IPR034159">
    <property type="entry name" value="SF3B4_RRM2"/>
</dbReference>
<reference evidence="16 17" key="1">
    <citation type="submission" date="2014-10" db="EMBL/GenBank/DDBJ databases">
        <title>Draft genome of the hookworm Ancylostoma caninum.</title>
        <authorList>
            <person name="Mitreva M."/>
        </authorList>
    </citation>
    <scope>NUCLEOTIDE SEQUENCE [LARGE SCALE GENOMIC DNA]</scope>
    <source>
        <strain evidence="16 17">Baltimore</strain>
    </source>
</reference>
<organism evidence="16 17">
    <name type="scientific">Ancylostoma caninum</name>
    <name type="common">Dog hookworm</name>
    <dbReference type="NCBI Taxonomy" id="29170"/>
    <lineage>
        <taxon>Eukaryota</taxon>
        <taxon>Metazoa</taxon>
        <taxon>Ecdysozoa</taxon>
        <taxon>Nematoda</taxon>
        <taxon>Chromadorea</taxon>
        <taxon>Rhabditida</taxon>
        <taxon>Rhabditina</taxon>
        <taxon>Rhabditomorpha</taxon>
        <taxon>Strongyloidea</taxon>
        <taxon>Ancylostomatidae</taxon>
        <taxon>Ancylostomatinae</taxon>
        <taxon>Ancylostoma</taxon>
    </lineage>
</organism>
<dbReference type="SUPFAM" id="SSF53067">
    <property type="entry name" value="Actin-like ATPase domain"/>
    <property type="match status" value="2"/>
</dbReference>
<keyword evidence="6" id="KW-0507">mRNA processing</keyword>
<dbReference type="GO" id="GO:0071011">
    <property type="term" value="C:precatalytic spliceosome"/>
    <property type="evidence" value="ECO:0007669"/>
    <property type="project" value="TreeGrafter"/>
</dbReference>
<dbReference type="AlphaFoldDB" id="A0A368G2L4"/>
<feature type="compositionally biased region" description="Pro residues" evidence="14">
    <location>
        <begin position="689"/>
        <end position="723"/>
    </location>
</feature>
<dbReference type="Proteomes" id="UP000252519">
    <property type="component" value="Unassembled WGS sequence"/>
</dbReference>
<keyword evidence="9 13" id="KW-0694">RNA-binding</keyword>
<dbReference type="GO" id="GO:0005686">
    <property type="term" value="C:U2 snRNP"/>
    <property type="evidence" value="ECO:0007669"/>
    <property type="project" value="TreeGrafter"/>
</dbReference>